<evidence type="ECO:0000259" key="1">
    <source>
        <dbReference type="PROSITE" id="PS51085"/>
    </source>
</evidence>
<dbReference type="EMBL" id="JRFU01000137">
    <property type="protein sequence ID" value="PWE86003.1"/>
    <property type="molecule type" value="Genomic_DNA"/>
</dbReference>
<evidence type="ECO:0000313" key="2">
    <source>
        <dbReference type="EMBL" id="PWE86003.1"/>
    </source>
</evidence>
<organism evidence="2 3">
    <name type="scientific">Eubacterium ramulus</name>
    <dbReference type="NCBI Taxonomy" id="39490"/>
    <lineage>
        <taxon>Bacteria</taxon>
        <taxon>Bacillati</taxon>
        <taxon>Bacillota</taxon>
        <taxon>Clostridia</taxon>
        <taxon>Eubacteriales</taxon>
        <taxon>Eubacteriaceae</taxon>
        <taxon>Eubacterium</taxon>
    </lineage>
</organism>
<dbReference type="PROSITE" id="PS51085">
    <property type="entry name" value="2FE2S_FER_2"/>
    <property type="match status" value="1"/>
</dbReference>
<sequence length="507" mass="54123">MKITIEINGKTETFAGNWENRTLLEAFQELGITQVHAPCGGIGTCKKCLVNVNGENVLSCQTMCEDGMMVVLEAEQKAVIAETGDCYLYPADQTNRLVAACDIGTTTVVCHLLDGKTGVRLGTVSAPNAQRSFGADVISRIQAAKGSGLRKMQFAIMNQINQMIGELMQKAKQVGKVDLLAVAGNTVMEHLFCGLSPESIGVVPFEPLSKFGTMMQGSRIGINRCNYVYMIPAVAGYVGGDIVADLIAAKMHTMTSRTLLLDIGTNGEMVLGTVGDYVCCATAAGPAFEGAEITMGMPAATGAISEVWAKNEQICVSVIGGGKPTGICGSGLIDILAVCIQLGLMDETGLLLSASEVSEPWKRYVGEDENGVCICLTDEVRVTQADVRKIQLAKAPIAAGIQILLQEKDWKIKDIDQVILAGGFGSYMRKESAAEIGLIPKELVKCTHSVGNAAGEGAVSAALASEARTELEQLQKQMRYVELSTHEAFSDIFIREMSFTNSYMRSE</sequence>
<proteinExistence type="predicted"/>
<accession>A0A2V1JRL4</accession>
<dbReference type="InterPro" id="IPR036010">
    <property type="entry name" value="2Fe-2S_ferredoxin-like_sf"/>
</dbReference>
<feature type="domain" description="2Fe-2S ferredoxin-type" evidence="1">
    <location>
        <begin position="1"/>
        <end position="76"/>
    </location>
</feature>
<dbReference type="RefSeq" id="WP_109216283.1">
    <property type="nucleotide sequence ID" value="NZ_JBGKQB010000001.1"/>
</dbReference>
<dbReference type="Proteomes" id="UP000245288">
    <property type="component" value="Unassembled WGS sequence"/>
</dbReference>
<dbReference type="InterPro" id="IPR012675">
    <property type="entry name" value="Beta-grasp_dom_sf"/>
</dbReference>
<dbReference type="InterPro" id="IPR042259">
    <property type="entry name" value="Raco-like_middle_sf"/>
</dbReference>
<protein>
    <recommendedName>
        <fullName evidence="1">2Fe-2S ferredoxin-type domain-containing protein</fullName>
    </recommendedName>
</protein>
<gene>
    <name evidence="2" type="ORF">LG34_12505</name>
</gene>
<dbReference type="GO" id="GO:0051536">
    <property type="term" value="F:iron-sulfur cluster binding"/>
    <property type="evidence" value="ECO:0007669"/>
    <property type="project" value="InterPro"/>
</dbReference>
<reference evidence="2 3" key="1">
    <citation type="submission" date="2014-09" db="EMBL/GenBank/DDBJ databases">
        <title>Butyrate-producing bacteria isolated from human gut.</title>
        <authorList>
            <person name="Zhang Q."/>
            <person name="Zhao L."/>
        </authorList>
    </citation>
    <scope>NUCLEOTIDE SEQUENCE [LARGE SCALE GENOMIC DNA]</scope>
    <source>
        <strain evidence="2 3">21</strain>
    </source>
</reference>
<dbReference type="Pfam" id="PF17651">
    <property type="entry name" value="Raco_middle"/>
    <property type="match status" value="1"/>
</dbReference>
<dbReference type="InterPro" id="IPR052911">
    <property type="entry name" value="Corrinoid_activation_enz"/>
</dbReference>
<keyword evidence="3" id="KW-1185">Reference proteome</keyword>
<dbReference type="Gene3D" id="3.30.420.480">
    <property type="entry name" value="Domain of unknown function (DUF4445)"/>
    <property type="match status" value="1"/>
</dbReference>
<dbReference type="PANTHER" id="PTHR42895">
    <property type="entry name" value="IRON-SULFUR CLUSTER-BINDING PROTEIN-RELATED"/>
    <property type="match status" value="1"/>
</dbReference>
<comment type="caution">
    <text evidence="2">The sequence shown here is derived from an EMBL/GenBank/DDBJ whole genome shotgun (WGS) entry which is preliminary data.</text>
</comment>
<dbReference type="InterPro" id="IPR001041">
    <property type="entry name" value="2Fe-2S_ferredoxin-type"/>
</dbReference>
<dbReference type="Pfam" id="PF13510">
    <property type="entry name" value="Fer2_4"/>
    <property type="match status" value="1"/>
</dbReference>
<dbReference type="Gene3D" id="3.10.20.30">
    <property type="match status" value="1"/>
</dbReference>
<dbReference type="AlphaFoldDB" id="A0A2V1JRL4"/>
<dbReference type="SUPFAM" id="SSF54292">
    <property type="entry name" value="2Fe-2S ferredoxin-like"/>
    <property type="match status" value="1"/>
</dbReference>
<dbReference type="InterPro" id="IPR041414">
    <property type="entry name" value="Raco-like_middle"/>
</dbReference>
<evidence type="ECO:0000313" key="3">
    <source>
        <dbReference type="Proteomes" id="UP000245288"/>
    </source>
</evidence>
<dbReference type="InterPro" id="IPR027980">
    <property type="entry name" value="RACo_C"/>
</dbReference>
<dbReference type="OrthoDB" id="9810588at2"/>
<dbReference type="PANTHER" id="PTHR42895:SF1">
    <property type="entry name" value="IRON-SULFUR CLUSTER PROTEIN"/>
    <property type="match status" value="1"/>
</dbReference>
<name>A0A2V1JRL4_EUBRA</name>
<dbReference type="Pfam" id="PF14574">
    <property type="entry name" value="RACo_C_ter"/>
    <property type="match status" value="1"/>
</dbReference>